<feature type="region of interest" description="Disordered" evidence="1">
    <location>
        <begin position="1"/>
        <end position="182"/>
    </location>
</feature>
<reference evidence="3 4" key="1">
    <citation type="journal article" date="2020" name="ISME J.">
        <title>Uncovering the hidden diversity of litter-decomposition mechanisms in mushroom-forming fungi.</title>
        <authorList>
            <person name="Floudas D."/>
            <person name="Bentzer J."/>
            <person name="Ahren D."/>
            <person name="Johansson T."/>
            <person name="Persson P."/>
            <person name="Tunlid A."/>
        </authorList>
    </citation>
    <scope>NUCLEOTIDE SEQUENCE [LARGE SCALE GENOMIC DNA]</scope>
    <source>
        <strain evidence="3 4">CBS 661.87</strain>
    </source>
</reference>
<feature type="domain" description="GYF" evidence="2">
    <location>
        <begin position="350"/>
        <end position="410"/>
    </location>
</feature>
<dbReference type="InterPro" id="IPR039905">
    <property type="entry name" value="CD2BP2/Lin1"/>
</dbReference>
<dbReference type="PANTHER" id="PTHR13138:SF3">
    <property type="entry name" value="CD2 ANTIGEN CYTOPLASMIC TAIL-BINDING PROTEIN 2"/>
    <property type="match status" value="1"/>
</dbReference>
<dbReference type="SUPFAM" id="SSF55277">
    <property type="entry name" value="GYF domain"/>
    <property type="match status" value="1"/>
</dbReference>
<gene>
    <name evidence="3" type="ORF">D9615_004024</name>
</gene>
<evidence type="ECO:0000256" key="1">
    <source>
        <dbReference type="SAM" id="MobiDB-lite"/>
    </source>
</evidence>
<dbReference type="PANTHER" id="PTHR13138">
    <property type="entry name" value="PROTEIN LIN1"/>
    <property type="match status" value="1"/>
</dbReference>
<dbReference type="InterPro" id="IPR035445">
    <property type="entry name" value="GYF-like_dom_sf"/>
</dbReference>
<dbReference type="PROSITE" id="PS50829">
    <property type="entry name" value="GYF"/>
    <property type="match status" value="1"/>
</dbReference>
<dbReference type="EMBL" id="JAACJP010000012">
    <property type="protein sequence ID" value="KAF5380889.1"/>
    <property type="molecule type" value="Genomic_DNA"/>
</dbReference>
<keyword evidence="4" id="KW-1185">Reference proteome</keyword>
<dbReference type="InterPro" id="IPR003169">
    <property type="entry name" value="GYF"/>
</dbReference>
<comment type="caution">
    <text evidence="3">The sequence shown here is derived from an EMBL/GenBank/DDBJ whole genome shotgun (WGS) entry which is preliminary data.</text>
</comment>
<dbReference type="OrthoDB" id="331341at2759"/>
<evidence type="ECO:0000313" key="4">
    <source>
        <dbReference type="Proteomes" id="UP000565441"/>
    </source>
</evidence>
<dbReference type="Gene3D" id="3.30.1490.40">
    <property type="match status" value="1"/>
</dbReference>
<feature type="compositionally biased region" description="Acidic residues" evidence="1">
    <location>
        <begin position="77"/>
        <end position="86"/>
    </location>
</feature>
<dbReference type="AlphaFoldDB" id="A0A8H5M4Z3"/>
<proteinExistence type="predicted"/>
<accession>A0A8H5M4Z3</accession>
<feature type="compositionally biased region" description="Polar residues" evidence="1">
    <location>
        <begin position="1"/>
        <end position="12"/>
    </location>
</feature>
<feature type="compositionally biased region" description="Acidic residues" evidence="1">
    <location>
        <begin position="143"/>
        <end position="156"/>
    </location>
</feature>
<feature type="compositionally biased region" description="Basic and acidic residues" evidence="1">
    <location>
        <begin position="123"/>
        <end position="132"/>
    </location>
</feature>
<feature type="compositionally biased region" description="Basic and acidic residues" evidence="1">
    <location>
        <begin position="221"/>
        <end position="243"/>
    </location>
</feature>
<name>A0A8H5M4Z3_9AGAR</name>
<dbReference type="Proteomes" id="UP000565441">
    <property type="component" value="Unassembled WGS sequence"/>
</dbReference>
<sequence length="410" mass="46355">MLPNLPQITTLHAHTMPPRSSQKRAAGSNAEASSSTHAPKKTRIIDPADDPANFAEQVDSALENPAHRRGQVRNEGYESDSSDDGEGVVHSRKKDAAEDDDEDDMFAMADKEEKQEQVGGKKKKEEYLRLGDIEGQEFNNSGSEDEDEDEPEDEDDAERRKKAGMGYELSSFNMRDEMEEGKFTEDGSYVRTFDPHGVHDRWMEGLGEREIKMARRRKRQQEKEQRERMQAEEKELEESGGKGNLEKELLPMLKKGETVLEALQRLGIQAKKHHKVQDNSSVKVKAAELDAMNVDKPAREPTQIEKITHLASTIMALGETDIYSKTYEELVRAVRSSANVDPSWVPPSADVRYEYKWYTPASAQPGEVFGPFTEEEMKAWMKASYFGPSGEKVRVRATGGEWGEWDDVVQ</sequence>
<dbReference type="Pfam" id="PF02213">
    <property type="entry name" value="GYF"/>
    <property type="match status" value="1"/>
</dbReference>
<feature type="region of interest" description="Disordered" evidence="1">
    <location>
        <begin position="214"/>
        <end position="243"/>
    </location>
</feature>
<evidence type="ECO:0000259" key="2">
    <source>
        <dbReference type="PROSITE" id="PS50829"/>
    </source>
</evidence>
<organism evidence="3 4">
    <name type="scientific">Tricholomella constricta</name>
    <dbReference type="NCBI Taxonomy" id="117010"/>
    <lineage>
        <taxon>Eukaryota</taxon>
        <taxon>Fungi</taxon>
        <taxon>Dikarya</taxon>
        <taxon>Basidiomycota</taxon>
        <taxon>Agaricomycotina</taxon>
        <taxon>Agaricomycetes</taxon>
        <taxon>Agaricomycetidae</taxon>
        <taxon>Agaricales</taxon>
        <taxon>Tricholomatineae</taxon>
        <taxon>Lyophyllaceae</taxon>
        <taxon>Tricholomella</taxon>
    </lineage>
</organism>
<evidence type="ECO:0000313" key="3">
    <source>
        <dbReference type="EMBL" id="KAF5380889.1"/>
    </source>
</evidence>
<dbReference type="GO" id="GO:0005682">
    <property type="term" value="C:U5 snRNP"/>
    <property type="evidence" value="ECO:0007669"/>
    <property type="project" value="InterPro"/>
</dbReference>
<protein>
    <recommendedName>
        <fullName evidence="2">GYF domain-containing protein</fullName>
    </recommendedName>
</protein>